<evidence type="ECO:0000313" key="3">
    <source>
        <dbReference type="EMBL" id="CAF1069742.1"/>
    </source>
</evidence>
<dbReference type="OrthoDB" id="10050977at2759"/>
<dbReference type="Proteomes" id="UP000663828">
    <property type="component" value="Unassembled WGS sequence"/>
</dbReference>
<evidence type="ECO:0000313" key="4">
    <source>
        <dbReference type="EMBL" id="CAF1418083.1"/>
    </source>
</evidence>
<dbReference type="InterPro" id="IPR012337">
    <property type="entry name" value="RNaseH-like_sf"/>
</dbReference>
<sequence length="193" mass="21798">MCWKGSQIFYGYFDPFGFSVLTTQEKGKIERLLKQKSKEQVPCTPARASLSTTTASSSSSSFSTTQTVNINSQTANEKPDKLTKFLKSINKCLPTDNRKHKTISEEIAYYTSLCKQHPRMHAITFWKQYGQELPMFQNMAKCYLATSSTSVPSESAFSSSAYVARKERSRLTAENLSYSVFLRDKLKSSGKMN</sequence>
<dbReference type="GO" id="GO:0046983">
    <property type="term" value="F:protein dimerization activity"/>
    <property type="evidence" value="ECO:0007669"/>
    <property type="project" value="InterPro"/>
</dbReference>
<evidence type="ECO:0000256" key="1">
    <source>
        <dbReference type="SAM" id="MobiDB-lite"/>
    </source>
</evidence>
<organism evidence="4 6">
    <name type="scientific">Adineta ricciae</name>
    <name type="common">Rotifer</name>
    <dbReference type="NCBI Taxonomy" id="249248"/>
    <lineage>
        <taxon>Eukaryota</taxon>
        <taxon>Metazoa</taxon>
        <taxon>Spiralia</taxon>
        <taxon>Gnathifera</taxon>
        <taxon>Rotifera</taxon>
        <taxon>Eurotatoria</taxon>
        <taxon>Bdelloidea</taxon>
        <taxon>Adinetida</taxon>
        <taxon>Adinetidae</taxon>
        <taxon>Adineta</taxon>
    </lineage>
</organism>
<feature type="domain" description="HAT C-terminal dimerisation" evidence="2">
    <location>
        <begin position="119"/>
        <end position="185"/>
    </location>
</feature>
<dbReference type="Pfam" id="PF05699">
    <property type="entry name" value="Dimer_Tnp_hAT"/>
    <property type="match status" value="1"/>
</dbReference>
<evidence type="ECO:0000313" key="6">
    <source>
        <dbReference type="Proteomes" id="UP000663852"/>
    </source>
</evidence>
<dbReference type="InterPro" id="IPR008906">
    <property type="entry name" value="HATC_C_dom"/>
</dbReference>
<dbReference type="AlphaFoldDB" id="A0A815M665"/>
<accession>A0A815M665</accession>
<keyword evidence="5" id="KW-1185">Reference proteome</keyword>
<feature type="compositionally biased region" description="Low complexity" evidence="1">
    <location>
        <begin position="49"/>
        <end position="67"/>
    </location>
</feature>
<dbReference type="Proteomes" id="UP000663852">
    <property type="component" value="Unassembled WGS sequence"/>
</dbReference>
<dbReference type="SUPFAM" id="SSF53098">
    <property type="entry name" value="Ribonuclease H-like"/>
    <property type="match status" value="1"/>
</dbReference>
<feature type="region of interest" description="Disordered" evidence="1">
    <location>
        <begin position="43"/>
        <end position="75"/>
    </location>
</feature>
<gene>
    <name evidence="4" type="ORF">EDS130_LOCUS37248</name>
    <name evidence="3" type="ORF">XAT740_LOCUS16742</name>
</gene>
<name>A0A815M665_ADIRI</name>
<proteinExistence type="predicted"/>
<dbReference type="EMBL" id="CAJNOJ010000363">
    <property type="protein sequence ID" value="CAF1418083.1"/>
    <property type="molecule type" value="Genomic_DNA"/>
</dbReference>
<dbReference type="PANTHER" id="PTHR47611">
    <property type="entry name" value="HAT DIMERISATION DOMAIN, C-TERMINAL"/>
    <property type="match status" value="1"/>
</dbReference>
<evidence type="ECO:0000313" key="5">
    <source>
        <dbReference type="Proteomes" id="UP000663828"/>
    </source>
</evidence>
<dbReference type="PANTHER" id="PTHR47611:SF1">
    <property type="entry name" value="CCHC-TYPE DOMAIN-CONTAINING PROTEIN"/>
    <property type="match status" value="1"/>
</dbReference>
<reference evidence="4" key="1">
    <citation type="submission" date="2021-02" db="EMBL/GenBank/DDBJ databases">
        <authorList>
            <person name="Nowell W R."/>
        </authorList>
    </citation>
    <scope>NUCLEOTIDE SEQUENCE</scope>
</reference>
<comment type="caution">
    <text evidence="4">The sequence shown here is derived from an EMBL/GenBank/DDBJ whole genome shotgun (WGS) entry which is preliminary data.</text>
</comment>
<protein>
    <recommendedName>
        <fullName evidence="2">HAT C-terminal dimerisation domain-containing protein</fullName>
    </recommendedName>
</protein>
<evidence type="ECO:0000259" key="2">
    <source>
        <dbReference type="Pfam" id="PF05699"/>
    </source>
</evidence>
<dbReference type="EMBL" id="CAJNOR010001074">
    <property type="protein sequence ID" value="CAF1069742.1"/>
    <property type="molecule type" value="Genomic_DNA"/>
</dbReference>